<accession>A0A382F846</accession>
<feature type="non-terminal residue" evidence="4">
    <location>
        <position position="1"/>
    </location>
</feature>
<dbReference type="InterPro" id="IPR023696">
    <property type="entry name" value="Ureohydrolase_dom_sf"/>
</dbReference>
<evidence type="ECO:0008006" key="5">
    <source>
        <dbReference type="Google" id="ProtNLM"/>
    </source>
</evidence>
<sequence length="266" mass="28612">CATTYRPGARLGPRAIREASVQLAEIVERSFPLGINPFESLAVADYGDLVLDSGYPHLIVDTVEKIALEILEKDAFMISLGGDHFVTYPLLKAHHQVHGPMALVHFDAHVDTWPDDGERLDHGSMFLRAKNEGIIDVEHSVQIGIRSFSESDHGFTVLDAPAVHRDGTTQVIDRIHDVVGSAPAYLTFDIDCLDPAFAPGTGTPVAGGLTTAQALAIIQGIGDLNYVGMDLVEVAPAYDHAEVTAIAAATIVHDFICLLAMKNRAN</sequence>
<dbReference type="Gene3D" id="3.40.800.10">
    <property type="entry name" value="Ureohydrolase domain"/>
    <property type="match status" value="1"/>
</dbReference>
<protein>
    <recommendedName>
        <fullName evidence="5">Agmatinase</fullName>
    </recommendedName>
</protein>
<dbReference type="GO" id="GO:0046872">
    <property type="term" value="F:metal ion binding"/>
    <property type="evidence" value="ECO:0007669"/>
    <property type="project" value="UniProtKB-KW"/>
</dbReference>
<dbReference type="NCBIfam" id="TIGR01230">
    <property type="entry name" value="agmatinase"/>
    <property type="match status" value="1"/>
</dbReference>
<dbReference type="EMBL" id="UINC01048368">
    <property type="protein sequence ID" value="SVB58812.1"/>
    <property type="molecule type" value="Genomic_DNA"/>
</dbReference>
<dbReference type="SUPFAM" id="SSF52768">
    <property type="entry name" value="Arginase/deacetylase"/>
    <property type="match status" value="1"/>
</dbReference>
<proteinExistence type="inferred from homology"/>
<keyword evidence="3" id="KW-0378">Hydrolase</keyword>
<dbReference type="PANTHER" id="PTHR11358:SF26">
    <property type="entry name" value="GUANIDINO ACID HYDROLASE, MITOCHONDRIAL"/>
    <property type="match status" value="1"/>
</dbReference>
<dbReference type="InterPro" id="IPR020855">
    <property type="entry name" value="Ureohydrolase_Mn_BS"/>
</dbReference>
<name>A0A382F846_9ZZZZ</name>
<dbReference type="InterPro" id="IPR005925">
    <property type="entry name" value="Agmatinase-rel"/>
</dbReference>
<evidence type="ECO:0000256" key="3">
    <source>
        <dbReference type="ARBA" id="ARBA00022801"/>
    </source>
</evidence>
<evidence type="ECO:0000256" key="1">
    <source>
        <dbReference type="ARBA" id="ARBA00009227"/>
    </source>
</evidence>
<organism evidence="4">
    <name type="scientific">marine metagenome</name>
    <dbReference type="NCBI Taxonomy" id="408172"/>
    <lineage>
        <taxon>unclassified sequences</taxon>
        <taxon>metagenomes</taxon>
        <taxon>ecological metagenomes</taxon>
    </lineage>
</organism>
<dbReference type="Pfam" id="PF00491">
    <property type="entry name" value="Arginase"/>
    <property type="match status" value="1"/>
</dbReference>
<dbReference type="PANTHER" id="PTHR11358">
    <property type="entry name" value="ARGINASE/AGMATINASE"/>
    <property type="match status" value="1"/>
</dbReference>
<comment type="similarity">
    <text evidence="1">Belongs to the arginase family. Agmatinase subfamily.</text>
</comment>
<dbReference type="GO" id="GO:0033389">
    <property type="term" value="P:putrescine biosynthetic process from arginine, via agmatine"/>
    <property type="evidence" value="ECO:0007669"/>
    <property type="project" value="TreeGrafter"/>
</dbReference>
<dbReference type="AlphaFoldDB" id="A0A382F846"/>
<dbReference type="PIRSF" id="PIRSF036979">
    <property type="entry name" value="Arginase"/>
    <property type="match status" value="1"/>
</dbReference>
<evidence type="ECO:0000313" key="4">
    <source>
        <dbReference type="EMBL" id="SVB58812.1"/>
    </source>
</evidence>
<dbReference type="NCBIfam" id="NF002564">
    <property type="entry name" value="PRK02190.1"/>
    <property type="match status" value="1"/>
</dbReference>
<gene>
    <name evidence="4" type="ORF">METZ01_LOCUS211666</name>
</gene>
<evidence type="ECO:0000256" key="2">
    <source>
        <dbReference type="ARBA" id="ARBA00022723"/>
    </source>
</evidence>
<dbReference type="PROSITE" id="PS01053">
    <property type="entry name" value="ARGINASE_1"/>
    <property type="match status" value="1"/>
</dbReference>
<dbReference type="GO" id="GO:0008783">
    <property type="term" value="F:agmatinase activity"/>
    <property type="evidence" value="ECO:0007669"/>
    <property type="project" value="TreeGrafter"/>
</dbReference>
<keyword evidence="2" id="KW-0479">Metal-binding</keyword>
<dbReference type="InterPro" id="IPR006035">
    <property type="entry name" value="Ureohydrolase"/>
</dbReference>
<dbReference type="PROSITE" id="PS51409">
    <property type="entry name" value="ARGINASE_2"/>
    <property type="match status" value="1"/>
</dbReference>
<reference evidence="4" key="1">
    <citation type="submission" date="2018-05" db="EMBL/GenBank/DDBJ databases">
        <authorList>
            <person name="Lanie J.A."/>
            <person name="Ng W.-L."/>
            <person name="Kazmierczak K.M."/>
            <person name="Andrzejewski T.M."/>
            <person name="Davidsen T.M."/>
            <person name="Wayne K.J."/>
            <person name="Tettelin H."/>
            <person name="Glass J.I."/>
            <person name="Rusch D."/>
            <person name="Podicherti R."/>
            <person name="Tsui H.-C.T."/>
            <person name="Winkler M.E."/>
        </authorList>
    </citation>
    <scope>NUCLEOTIDE SEQUENCE</scope>
</reference>
<dbReference type="CDD" id="cd11592">
    <property type="entry name" value="Agmatinase_PAH"/>
    <property type="match status" value="1"/>
</dbReference>